<sequence length="74" mass="8967">MEFFKRPEGLMEYTAIIGQSSYFVNMSREGYNKETMKRVRKGSRFFHGDDLTKTALDRKRRSKTEPWEKKRKKK</sequence>
<accession>A0A1G2K7N6</accession>
<name>A0A1G2K7N6_9BACT</name>
<dbReference type="EMBL" id="MHQB01000011">
    <property type="protein sequence ID" value="OGZ94480.1"/>
    <property type="molecule type" value="Genomic_DNA"/>
</dbReference>
<proteinExistence type="predicted"/>
<evidence type="ECO:0000313" key="2">
    <source>
        <dbReference type="Proteomes" id="UP000177392"/>
    </source>
</evidence>
<comment type="caution">
    <text evidence="1">The sequence shown here is derived from an EMBL/GenBank/DDBJ whole genome shotgun (WGS) entry which is preliminary data.</text>
</comment>
<dbReference type="Proteomes" id="UP000177392">
    <property type="component" value="Unassembled WGS sequence"/>
</dbReference>
<protein>
    <submittedName>
        <fullName evidence="1">Uncharacterized protein</fullName>
    </submittedName>
</protein>
<evidence type="ECO:0000313" key="1">
    <source>
        <dbReference type="EMBL" id="OGZ94480.1"/>
    </source>
</evidence>
<reference evidence="1 2" key="1">
    <citation type="journal article" date="2016" name="Nat. Commun.">
        <title>Thousands of microbial genomes shed light on interconnected biogeochemical processes in an aquifer system.</title>
        <authorList>
            <person name="Anantharaman K."/>
            <person name="Brown C.T."/>
            <person name="Hug L.A."/>
            <person name="Sharon I."/>
            <person name="Castelle C.J."/>
            <person name="Probst A.J."/>
            <person name="Thomas B.C."/>
            <person name="Singh A."/>
            <person name="Wilkins M.J."/>
            <person name="Karaoz U."/>
            <person name="Brodie E.L."/>
            <person name="Williams K.H."/>
            <person name="Hubbard S.S."/>
            <person name="Banfield J.F."/>
        </authorList>
    </citation>
    <scope>NUCLEOTIDE SEQUENCE [LARGE SCALE GENOMIC DNA]</scope>
</reference>
<gene>
    <name evidence="1" type="ORF">A2131_02450</name>
</gene>
<dbReference type="AlphaFoldDB" id="A0A1G2K7N6"/>
<organism evidence="1 2">
    <name type="scientific">Candidatus Sungbacteria bacterium GWC2_49_10</name>
    <dbReference type="NCBI Taxonomy" id="1802263"/>
    <lineage>
        <taxon>Bacteria</taxon>
        <taxon>Candidatus Sungiibacteriota</taxon>
    </lineage>
</organism>